<comment type="catalytic activity">
    <reaction evidence="1">
        <text>Release of an N-terminal tripeptide from a polypeptide.</text>
        <dbReference type="EC" id="3.4.14.10"/>
    </reaction>
</comment>
<evidence type="ECO:0000313" key="18">
    <source>
        <dbReference type="EMBL" id="QRD04207.1"/>
    </source>
</evidence>
<dbReference type="CDD" id="cd04056">
    <property type="entry name" value="Peptidases_S53"/>
    <property type="match status" value="1"/>
</dbReference>
<dbReference type="Pfam" id="PF00082">
    <property type="entry name" value="Peptidase_S8"/>
    <property type="match status" value="1"/>
</dbReference>
<feature type="signal peptide" evidence="16">
    <location>
        <begin position="1"/>
        <end position="19"/>
    </location>
</feature>
<dbReference type="PROSITE" id="PS00138">
    <property type="entry name" value="SUBTILASE_SER"/>
    <property type="match status" value="1"/>
</dbReference>
<evidence type="ECO:0000256" key="9">
    <source>
        <dbReference type="ARBA" id="ARBA00022801"/>
    </source>
</evidence>
<dbReference type="InterPro" id="IPR050819">
    <property type="entry name" value="Tripeptidyl-peptidase_I"/>
</dbReference>
<accession>A0A7U2I842</accession>
<protein>
    <recommendedName>
        <fullName evidence="4">tripeptidyl-peptidase II</fullName>
        <ecNumber evidence="4">3.4.14.10</ecNumber>
    </recommendedName>
</protein>
<keyword evidence="12" id="KW-0843">Virulence</keyword>
<dbReference type="InterPro" id="IPR015366">
    <property type="entry name" value="S53_propep"/>
</dbReference>
<dbReference type="GO" id="GO:0005576">
    <property type="term" value="C:extracellular region"/>
    <property type="evidence" value="ECO:0007669"/>
    <property type="project" value="UniProtKB-SubCell"/>
</dbReference>
<dbReference type="OrthoDB" id="409122at2759"/>
<dbReference type="InterPro" id="IPR036852">
    <property type="entry name" value="Peptidase_S8/S53_dom_sf"/>
</dbReference>
<evidence type="ECO:0000256" key="11">
    <source>
        <dbReference type="ARBA" id="ARBA00022837"/>
    </source>
</evidence>
<dbReference type="AlphaFoldDB" id="A0A7U2I842"/>
<dbReference type="InterPro" id="IPR000209">
    <property type="entry name" value="Peptidase_S8/S53_dom"/>
</dbReference>
<keyword evidence="9 15" id="KW-0378">Hydrolase</keyword>
<keyword evidence="19" id="KW-1185">Reference proteome</keyword>
<feature type="active site" description="Charge relay system" evidence="15">
    <location>
        <position position="292"/>
    </location>
</feature>
<keyword evidence="6 15" id="KW-0645">Protease</keyword>
<dbReference type="EC" id="3.4.14.10" evidence="4"/>
<evidence type="ECO:0000256" key="13">
    <source>
        <dbReference type="ARBA" id="ARBA00023145"/>
    </source>
</evidence>
<dbReference type="FunFam" id="3.40.50.200:FF:000015">
    <property type="entry name" value="Tripeptidyl peptidase A"/>
    <property type="match status" value="1"/>
</dbReference>
<feature type="active site" description="Charge relay system" evidence="15">
    <location>
        <position position="500"/>
    </location>
</feature>
<dbReference type="SUPFAM" id="SSF54897">
    <property type="entry name" value="Protease propeptides/inhibitors"/>
    <property type="match status" value="1"/>
</dbReference>
<feature type="binding site" evidence="15">
    <location>
        <position position="565"/>
    </location>
    <ligand>
        <name>Ca(2+)</name>
        <dbReference type="ChEBI" id="CHEBI:29108"/>
    </ligand>
</feature>
<dbReference type="SUPFAM" id="SSF52743">
    <property type="entry name" value="Subtilisin-like"/>
    <property type="match status" value="1"/>
</dbReference>
<dbReference type="GO" id="GO:0046872">
    <property type="term" value="F:metal ion binding"/>
    <property type="evidence" value="ECO:0007669"/>
    <property type="project" value="UniProtKB-UniRule"/>
</dbReference>
<evidence type="ECO:0000256" key="7">
    <source>
        <dbReference type="ARBA" id="ARBA00022723"/>
    </source>
</evidence>
<evidence type="ECO:0000256" key="6">
    <source>
        <dbReference type="ARBA" id="ARBA00022670"/>
    </source>
</evidence>
<reference evidence="19" key="1">
    <citation type="journal article" date="2021" name="BMC Genomics">
        <title>Chromosome-level genome assembly and manually-curated proteome of model necrotroph Parastagonospora nodorum Sn15 reveals a genome-wide trove of candidate effector homologs, and redundancy of virulence-related functions within an accessory chromosome.</title>
        <authorList>
            <person name="Bertazzoni S."/>
            <person name="Jones D.A.B."/>
            <person name="Phan H.T."/>
            <person name="Tan K.-C."/>
            <person name="Hane J.K."/>
        </authorList>
    </citation>
    <scope>NUCLEOTIDE SEQUENCE [LARGE SCALE GENOMIC DNA]</scope>
    <source>
        <strain evidence="19">SN15 / ATCC MYA-4574 / FGSC 10173)</strain>
    </source>
</reference>
<feature type="binding site" evidence="15">
    <location>
        <position position="567"/>
    </location>
    <ligand>
        <name>Ca(2+)</name>
        <dbReference type="ChEBI" id="CHEBI:29108"/>
    </ligand>
</feature>
<keyword evidence="8 16" id="KW-0732">Signal</keyword>
<comment type="subcellular location">
    <subcellularLocation>
        <location evidence="3">Secreted</location>
        <location evidence="3">Extracellular space</location>
    </subcellularLocation>
</comment>
<name>A0A7U2I842_PHANO</name>
<evidence type="ECO:0000313" key="19">
    <source>
        <dbReference type="Proteomes" id="UP000663193"/>
    </source>
</evidence>
<organism evidence="18 19">
    <name type="scientific">Phaeosphaeria nodorum (strain SN15 / ATCC MYA-4574 / FGSC 10173)</name>
    <name type="common">Glume blotch fungus</name>
    <name type="synonym">Parastagonospora nodorum</name>
    <dbReference type="NCBI Taxonomy" id="321614"/>
    <lineage>
        <taxon>Eukaryota</taxon>
        <taxon>Fungi</taxon>
        <taxon>Dikarya</taxon>
        <taxon>Ascomycota</taxon>
        <taxon>Pezizomycotina</taxon>
        <taxon>Dothideomycetes</taxon>
        <taxon>Pleosporomycetidae</taxon>
        <taxon>Pleosporales</taxon>
        <taxon>Pleosporineae</taxon>
        <taxon>Phaeosphaeriaceae</taxon>
        <taxon>Parastagonospora</taxon>
    </lineage>
</organism>
<feature type="active site" description="Charge relay system" evidence="15">
    <location>
        <position position="296"/>
    </location>
</feature>
<sequence length="588" mass="61754">MYTHQVLSWVALLATACVARPTSDVDFSKAVVEKLDAAPVGWVKDASANLDKDSTSITLKVHLVNKDMDKFHDLAMNIATPGHAEYGNHLDHETILAMIAPKQESTDLVMQWLTSENLSPETKITTKGDYVTIEANVKTIEKLLDAEYSVFVRPGSNEKALRTLKYSLPASLKSHVDMVQPTTFFGLKQLRSTISEHHEIKDDNNNKAAQAVTGCTGTRITPTCLANLYNFASAKVQTVGLLGIAGFLEEYAIKADFTTFLNSYAYFSNKAKSFTCAAVNGGTCPSSPPGIEANLDVQYAGSISTSVPNTYYSTAGRGQFLGSGSNTNEPYLEFLNYLLALPAAQLPNTLSISYGDDEATVPLAYATNACNLFSQLGARGVSILVSSGDSGVGSTCSVNGKAQFTTAFPAACPWVTTVGGTTGNSPEAAWTSGGGGFSEIFGRPSYQDAAVSKWLSTDTTHTAVTKYFNASGRAYPDISAQATNFVIIAGGSAQSVSGTSCSAPATAGIIQLLNSGRIAAGKKGLGFLNPWLYGTASSGFTDIKTGKITGCGGQISGAGFSAVSGWDPATGWGTPNYGSLLTFATSTA</sequence>
<evidence type="ECO:0000256" key="3">
    <source>
        <dbReference type="ARBA" id="ARBA00004239"/>
    </source>
</evidence>
<evidence type="ECO:0000256" key="1">
    <source>
        <dbReference type="ARBA" id="ARBA00001910"/>
    </source>
</evidence>
<dbReference type="Gene3D" id="3.40.50.200">
    <property type="entry name" value="Peptidase S8/S53 domain"/>
    <property type="match status" value="1"/>
</dbReference>
<dbReference type="CDD" id="cd11377">
    <property type="entry name" value="Pro-peptidase_S53"/>
    <property type="match status" value="1"/>
</dbReference>
<feature type="binding site" evidence="15">
    <location>
        <position position="543"/>
    </location>
    <ligand>
        <name>Ca(2+)</name>
        <dbReference type="ChEBI" id="CHEBI:29108"/>
    </ligand>
</feature>
<keyword evidence="13" id="KW-0865">Zymogen</keyword>
<dbReference type="InterPro" id="IPR023828">
    <property type="entry name" value="Peptidase_S8_Ser-AS"/>
</dbReference>
<comment type="function">
    <text evidence="2">Secreted tripeptidyl-peptidase which degrades proteins at acidic pHs and is involved in virulence.</text>
</comment>
<proteinExistence type="predicted"/>
<dbReference type="Pfam" id="PF09286">
    <property type="entry name" value="Pro-kuma_activ"/>
    <property type="match status" value="1"/>
</dbReference>
<dbReference type="OMA" id="MVQPTTF"/>
<evidence type="ECO:0000256" key="5">
    <source>
        <dbReference type="ARBA" id="ARBA00022525"/>
    </source>
</evidence>
<evidence type="ECO:0000256" key="14">
    <source>
        <dbReference type="ARBA" id="ARBA00023180"/>
    </source>
</evidence>
<evidence type="ECO:0000259" key="17">
    <source>
        <dbReference type="PROSITE" id="PS51695"/>
    </source>
</evidence>
<feature type="binding site" evidence="15">
    <location>
        <position position="542"/>
    </location>
    <ligand>
        <name>Ca(2+)</name>
        <dbReference type="ChEBI" id="CHEBI:29108"/>
    </ligand>
</feature>
<evidence type="ECO:0000256" key="15">
    <source>
        <dbReference type="PROSITE-ProRule" id="PRU01032"/>
    </source>
</evidence>
<dbReference type="GO" id="GO:0004252">
    <property type="term" value="F:serine-type endopeptidase activity"/>
    <property type="evidence" value="ECO:0007669"/>
    <property type="project" value="UniProtKB-UniRule"/>
</dbReference>
<dbReference type="PANTHER" id="PTHR14218:SF10">
    <property type="entry name" value="PEPTIDASE S53 DOMAIN-CONTAINING PROTEIN"/>
    <property type="match status" value="1"/>
</dbReference>
<feature type="chain" id="PRO_5030884756" description="tripeptidyl-peptidase II" evidence="16">
    <location>
        <begin position="20"/>
        <end position="588"/>
    </location>
</feature>
<dbReference type="SMART" id="SM00944">
    <property type="entry name" value="Pro-kuma_activ"/>
    <property type="match status" value="1"/>
</dbReference>
<evidence type="ECO:0000256" key="10">
    <source>
        <dbReference type="ARBA" id="ARBA00022825"/>
    </source>
</evidence>
<dbReference type="GO" id="GO:0008240">
    <property type="term" value="F:tripeptidyl-peptidase activity"/>
    <property type="evidence" value="ECO:0007669"/>
    <property type="project" value="UniProtKB-EC"/>
</dbReference>
<evidence type="ECO:0000256" key="8">
    <source>
        <dbReference type="ARBA" id="ARBA00022729"/>
    </source>
</evidence>
<dbReference type="InterPro" id="IPR030400">
    <property type="entry name" value="Sedolisin_dom"/>
</dbReference>
<dbReference type="PROSITE" id="PS51695">
    <property type="entry name" value="SEDOLISIN"/>
    <property type="match status" value="1"/>
</dbReference>
<keyword evidence="5" id="KW-0964">Secreted</keyword>
<keyword evidence="11 15" id="KW-0106">Calcium</keyword>
<dbReference type="PANTHER" id="PTHR14218">
    <property type="entry name" value="PROTEASE S8 TRIPEPTIDYL PEPTIDASE I CLN2"/>
    <property type="match status" value="1"/>
</dbReference>
<dbReference type="Proteomes" id="UP000663193">
    <property type="component" value="Chromosome 16"/>
</dbReference>
<keyword evidence="14" id="KW-0325">Glycoprotein</keyword>
<evidence type="ECO:0000256" key="16">
    <source>
        <dbReference type="SAM" id="SignalP"/>
    </source>
</evidence>
<keyword evidence="10 15" id="KW-0720">Serine protease</keyword>
<comment type="cofactor">
    <cofactor evidence="15">
        <name>Ca(2+)</name>
        <dbReference type="ChEBI" id="CHEBI:29108"/>
    </cofactor>
    <text evidence="15">Binds 1 Ca(2+) ion per subunit.</text>
</comment>
<evidence type="ECO:0000256" key="2">
    <source>
        <dbReference type="ARBA" id="ARBA00002451"/>
    </source>
</evidence>
<gene>
    <name evidence="18" type="ORF">JI435_129410</name>
</gene>
<evidence type="ECO:0000256" key="4">
    <source>
        <dbReference type="ARBA" id="ARBA00012462"/>
    </source>
</evidence>
<evidence type="ECO:0000256" key="12">
    <source>
        <dbReference type="ARBA" id="ARBA00023026"/>
    </source>
</evidence>
<dbReference type="GO" id="GO:0006508">
    <property type="term" value="P:proteolysis"/>
    <property type="evidence" value="ECO:0007669"/>
    <property type="project" value="UniProtKB-KW"/>
</dbReference>
<feature type="domain" description="Peptidase S53" evidence="17">
    <location>
        <begin position="219"/>
        <end position="587"/>
    </location>
</feature>
<keyword evidence="7 15" id="KW-0479">Metal-binding</keyword>
<dbReference type="VEuPathDB" id="FungiDB:JI435_129410"/>
<dbReference type="EMBL" id="CP069038">
    <property type="protein sequence ID" value="QRD04207.1"/>
    <property type="molecule type" value="Genomic_DNA"/>
</dbReference>